<protein>
    <recommendedName>
        <fullName evidence="1">NAD(P)H dehydrogenase (quinone)</fullName>
        <ecNumber evidence="1">1.6.5.2</ecNumber>
    </recommendedName>
</protein>
<evidence type="ECO:0000259" key="4">
    <source>
        <dbReference type="Pfam" id="PF03358"/>
    </source>
</evidence>
<evidence type="ECO:0000256" key="1">
    <source>
        <dbReference type="ARBA" id="ARBA00012648"/>
    </source>
</evidence>
<dbReference type="SUPFAM" id="SSF52218">
    <property type="entry name" value="Flavoproteins"/>
    <property type="match status" value="1"/>
</dbReference>
<comment type="caution">
    <text evidence="5">The sequence shown here is derived from an EMBL/GenBank/DDBJ whole genome shotgun (WGS) entry which is preliminary data.</text>
</comment>
<dbReference type="InterPro" id="IPR008797">
    <property type="entry name" value="PSII_PsbQ"/>
</dbReference>
<dbReference type="EMBL" id="JACGWK010001414">
    <property type="protein sequence ID" value="KAL0289102.1"/>
    <property type="molecule type" value="Genomic_DNA"/>
</dbReference>
<dbReference type="Pfam" id="PF05757">
    <property type="entry name" value="PsbQ"/>
    <property type="match status" value="1"/>
</dbReference>
<dbReference type="GO" id="GO:0003955">
    <property type="term" value="F:NAD(P)H dehydrogenase (quinone) activity"/>
    <property type="evidence" value="ECO:0007669"/>
    <property type="project" value="UniProtKB-EC"/>
</dbReference>
<feature type="domain" description="NADPH-dependent FMN reductase-like" evidence="4">
    <location>
        <begin position="105"/>
        <end position="184"/>
    </location>
</feature>
<comment type="catalytic activity">
    <reaction evidence="2">
        <text>a quinone + NADH + H(+) = a quinol + NAD(+)</text>
        <dbReference type="Rhea" id="RHEA:46160"/>
        <dbReference type="ChEBI" id="CHEBI:15378"/>
        <dbReference type="ChEBI" id="CHEBI:24646"/>
        <dbReference type="ChEBI" id="CHEBI:57540"/>
        <dbReference type="ChEBI" id="CHEBI:57945"/>
        <dbReference type="ChEBI" id="CHEBI:132124"/>
        <dbReference type="EC" id="1.6.5.2"/>
    </reaction>
</comment>
<dbReference type="Gene3D" id="3.40.50.360">
    <property type="match status" value="1"/>
</dbReference>
<sequence>MSTTAGFCGSSHAVLAGNLQFSGSSSRLNMAKTNRIAFAKSSLKVRAQQQGSAETAKTSRRAMLGLLAAGMASGSFVQTVLAESNSTPLATPTALSGTMSAKAIRVVGIPGLLSVKSESQCLIHAATQLSIDGLVVDPIDITKLPLINVEDEPDFPPDVQAFMNQVLRADAILFFGPEYNYSVTRNKTQTLI</sequence>
<evidence type="ECO:0000313" key="5">
    <source>
        <dbReference type="EMBL" id="KAL0289102.1"/>
    </source>
</evidence>
<reference evidence="5" key="2">
    <citation type="journal article" date="2024" name="Plant">
        <title>Genomic evolution and insights into agronomic trait innovations of Sesamum species.</title>
        <authorList>
            <person name="Miao H."/>
            <person name="Wang L."/>
            <person name="Qu L."/>
            <person name="Liu H."/>
            <person name="Sun Y."/>
            <person name="Le M."/>
            <person name="Wang Q."/>
            <person name="Wei S."/>
            <person name="Zheng Y."/>
            <person name="Lin W."/>
            <person name="Duan Y."/>
            <person name="Cao H."/>
            <person name="Xiong S."/>
            <person name="Wang X."/>
            <person name="Wei L."/>
            <person name="Li C."/>
            <person name="Ma Q."/>
            <person name="Ju M."/>
            <person name="Zhao R."/>
            <person name="Li G."/>
            <person name="Mu C."/>
            <person name="Tian Q."/>
            <person name="Mei H."/>
            <person name="Zhang T."/>
            <person name="Gao T."/>
            <person name="Zhang H."/>
        </authorList>
    </citation>
    <scope>NUCLEOTIDE SEQUENCE</scope>
    <source>
        <strain evidence="5">G01</strain>
    </source>
</reference>
<organism evidence="5">
    <name type="scientific">Sesamum angustifolium</name>
    <dbReference type="NCBI Taxonomy" id="2727405"/>
    <lineage>
        <taxon>Eukaryota</taxon>
        <taxon>Viridiplantae</taxon>
        <taxon>Streptophyta</taxon>
        <taxon>Embryophyta</taxon>
        <taxon>Tracheophyta</taxon>
        <taxon>Spermatophyta</taxon>
        <taxon>Magnoliopsida</taxon>
        <taxon>eudicotyledons</taxon>
        <taxon>Gunneridae</taxon>
        <taxon>Pentapetalae</taxon>
        <taxon>asterids</taxon>
        <taxon>lamiids</taxon>
        <taxon>Lamiales</taxon>
        <taxon>Pedaliaceae</taxon>
        <taxon>Sesamum</taxon>
    </lineage>
</organism>
<evidence type="ECO:0000256" key="3">
    <source>
        <dbReference type="ARBA" id="ARBA00048983"/>
    </source>
</evidence>
<dbReference type="EC" id="1.6.5.2" evidence="1"/>
<dbReference type="GO" id="GO:0005829">
    <property type="term" value="C:cytosol"/>
    <property type="evidence" value="ECO:0007669"/>
    <property type="project" value="TreeGrafter"/>
</dbReference>
<dbReference type="PANTHER" id="PTHR30543:SF21">
    <property type="entry name" value="NAD(P)H-DEPENDENT FMN REDUCTASE LOT6"/>
    <property type="match status" value="1"/>
</dbReference>
<name>A0AAW2J4U1_9LAMI</name>
<dbReference type="InterPro" id="IPR005025">
    <property type="entry name" value="FMN_Rdtase-like_dom"/>
</dbReference>
<evidence type="ECO:0000256" key="2">
    <source>
        <dbReference type="ARBA" id="ARBA00047678"/>
    </source>
</evidence>
<dbReference type="GO" id="GO:0005509">
    <property type="term" value="F:calcium ion binding"/>
    <property type="evidence" value="ECO:0007669"/>
    <property type="project" value="InterPro"/>
</dbReference>
<dbReference type="InterPro" id="IPR050712">
    <property type="entry name" value="NAD(P)H-dep_reductase"/>
</dbReference>
<dbReference type="GO" id="GO:0010181">
    <property type="term" value="F:FMN binding"/>
    <property type="evidence" value="ECO:0007669"/>
    <property type="project" value="TreeGrafter"/>
</dbReference>
<dbReference type="AlphaFoldDB" id="A0AAW2J4U1"/>
<dbReference type="GO" id="GO:0015979">
    <property type="term" value="P:photosynthesis"/>
    <property type="evidence" value="ECO:0007669"/>
    <property type="project" value="InterPro"/>
</dbReference>
<accession>A0AAW2J4U1</accession>
<dbReference type="InterPro" id="IPR029039">
    <property type="entry name" value="Flavoprotein-like_sf"/>
</dbReference>
<reference evidence="5" key="1">
    <citation type="submission" date="2020-06" db="EMBL/GenBank/DDBJ databases">
        <authorList>
            <person name="Li T."/>
            <person name="Hu X."/>
            <person name="Zhang T."/>
            <person name="Song X."/>
            <person name="Zhang H."/>
            <person name="Dai N."/>
            <person name="Sheng W."/>
            <person name="Hou X."/>
            <person name="Wei L."/>
        </authorList>
    </citation>
    <scope>NUCLEOTIDE SEQUENCE</scope>
    <source>
        <strain evidence="5">G01</strain>
        <tissue evidence="5">Leaf</tissue>
    </source>
</reference>
<proteinExistence type="predicted"/>
<comment type="catalytic activity">
    <reaction evidence="3">
        <text>a quinone + NADPH + H(+) = a quinol + NADP(+)</text>
        <dbReference type="Rhea" id="RHEA:46164"/>
        <dbReference type="ChEBI" id="CHEBI:15378"/>
        <dbReference type="ChEBI" id="CHEBI:24646"/>
        <dbReference type="ChEBI" id="CHEBI:57783"/>
        <dbReference type="ChEBI" id="CHEBI:58349"/>
        <dbReference type="ChEBI" id="CHEBI:132124"/>
        <dbReference type="EC" id="1.6.5.2"/>
    </reaction>
</comment>
<dbReference type="GO" id="GO:0019898">
    <property type="term" value="C:extrinsic component of membrane"/>
    <property type="evidence" value="ECO:0007669"/>
    <property type="project" value="InterPro"/>
</dbReference>
<dbReference type="Pfam" id="PF03358">
    <property type="entry name" value="FMN_red"/>
    <property type="match status" value="1"/>
</dbReference>
<gene>
    <name evidence="5" type="ORF">Sangu_2628400</name>
</gene>
<dbReference type="GO" id="GO:0009654">
    <property type="term" value="C:photosystem II oxygen evolving complex"/>
    <property type="evidence" value="ECO:0007669"/>
    <property type="project" value="InterPro"/>
</dbReference>
<dbReference type="PANTHER" id="PTHR30543">
    <property type="entry name" value="CHROMATE REDUCTASE"/>
    <property type="match status" value="1"/>
</dbReference>